<dbReference type="PRINTS" id="PR01407">
    <property type="entry name" value="BUTYPHLNCDUF"/>
</dbReference>
<dbReference type="InParanoid" id="A0A3Q1EXK6"/>
<evidence type="ECO:0000256" key="1">
    <source>
        <dbReference type="ARBA" id="ARBA00004496"/>
    </source>
</evidence>
<keyword evidence="16" id="KW-1185">Reference proteome</keyword>
<feature type="signal peptide" evidence="11">
    <location>
        <begin position="1"/>
        <end position="25"/>
    </location>
</feature>
<dbReference type="InterPro" id="IPR018957">
    <property type="entry name" value="Znf_C3HC4_RING-type"/>
</dbReference>
<dbReference type="GO" id="GO:0008270">
    <property type="term" value="F:zinc ion binding"/>
    <property type="evidence" value="ECO:0007669"/>
    <property type="project" value="UniProtKB-KW"/>
</dbReference>
<feature type="coiled-coil region" evidence="9">
    <location>
        <begin position="453"/>
        <end position="490"/>
    </location>
</feature>
<reference evidence="15" key="1">
    <citation type="submission" date="2025-08" db="UniProtKB">
        <authorList>
            <consortium name="Ensembl"/>
        </authorList>
    </citation>
    <scope>IDENTIFICATION</scope>
</reference>
<feature type="compositionally biased region" description="Polar residues" evidence="10">
    <location>
        <begin position="189"/>
        <end position="219"/>
    </location>
</feature>
<keyword evidence="11" id="KW-0732">Signal</keyword>
<keyword evidence="7" id="KW-0391">Immunity</keyword>
<dbReference type="InterPro" id="IPR017907">
    <property type="entry name" value="Znf_RING_CS"/>
</dbReference>
<keyword evidence="9" id="KW-0175">Coiled coil</keyword>
<dbReference type="PROSITE" id="PS00518">
    <property type="entry name" value="ZF_RING_1"/>
    <property type="match status" value="1"/>
</dbReference>
<dbReference type="STRING" id="80966.ENSAPOP00000008899"/>
<evidence type="ECO:0000256" key="8">
    <source>
        <dbReference type="PROSITE-ProRule" id="PRU00024"/>
    </source>
</evidence>
<evidence type="ECO:0000259" key="14">
    <source>
        <dbReference type="PROSITE" id="PS50188"/>
    </source>
</evidence>
<evidence type="ECO:0000259" key="12">
    <source>
        <dbReference type="PROSITE" id="PS50089"/>
    </source>
</evidence>
<dbReference type="Gene3D" id="4.10.830.40">
    <property type="match status" value="1"/>
</dbReference>
<dbReference type="SUPFAM" id="SSF57850">
    <property type="entry name" value="RING/U-box"/>
    <property type="match status" value="1"/>
</dbReference>
<evidence type="ECO:0000313" key="16">
    <source>
        <dbReference type="Proteomes" id="UP000257200"/>
    </source>
</evidence>
<dbReference type="InterPro" id="IPR001870">
    <property type="entry name" value="B30.2/SPRY"/>
</dbReference>
<dbReference type="Gene3D" id="2.60.120.920">
    <property type="match status" value="1"/>
</dbReference>
<dbReference type="SUPFAM" id="SSF49899">
    <property type="entry name" value="Concanavalin A-like lectins/glucanases"/>
    <property type="match status" value="1"/>
</dbReference>
<organism evidence="15 16">
    <name type="scientific">Acanthochromis polyacanthus</name>
    <name type="common">spiny chromis</name>
    <dbReference type="NCBI Taxonomy" id="80966"/>
    <lineage>
        <taxon>Eukaryota</taxon>
        <taxon>Metazoa</taxon>
        <taxon>Chordata</taxon>
        <taxon>Craniata</taxon>
        <taxon>Vertebrata</taxon>
        <taxon>Euteleostomi</taxon>
        <taxon>Actinopterygii</taxon>
        <taxon>Neopterygii</taxon>
        <taxon>Teleostei</taxon>
        <taxon>Neoteleostei</taxon>
        <taxon>Acanthomorphata</taxon>
        <taxon>Ovalentaria</taxon>
        <taxon>Pomacentridae</taxon>
        <taxon>Acanthochromis</taxon>
    </lineage>
</organism>
<evidence type="ECO:0000256" key="10">
    <source>
        <dbReference type="SAM" id="MobiDB-lite"/>
    </source>
</evidence>
<dbReference type="Pfam" id="PF00097">
    <property type="entry name" value="zf-C3HC4"/>
    <property type="match status" value="1"/>
</dbReference>
<accession>A0A3Q1EXK6</accession>
<evidence type="ECO:0000313" key="15">
    <source>
        <dbReference type="Ensembl" id="ENSAPOP00000008899.1"/>
    </source>
</evidence>
<reference evidence="15" key="2">
    <citation type="submission" date="2025-09" db="UniProtKB">
        <authorList>
            <consortium name="Ensembl"/>
        </authorList>
    </citation>
    <scope>IDENTIFICATION</scope>
</reference>
<keyword evidence="2" id="KW-0963">Cytoplasm</keyword>
<dbReference type="Pfam" id="PF00622">
    <property type="entry name" value="SPRY"/>
    <property type="match status" value="1"/>
</dbReference>
<dbReference type="Ensembl" id="ENSAPOT00000002446.1">
    <property type="protein sequence ID" value="ENSAPOP00000008899.1"/>
    <property type="gene ID" value="ENSAPOG00000011129.1"/>
</dbReference>
<dbReference type="SMART" id="SM00336">
    <property type="entry name" value="BBOX"/>
    <property type="match status" value="2"/>
</dbReference>
<dbReference type="InterPro" id="IPR003877">
    <property type="entry name" value="SPRY_dom"/>
</dbReference>
<dbReference type="PANTHER" id="PTHR25465">
    <property type="entry name" value="B-BOX DOMAIN CONTAINING"/>
    <property type="match status" value="1"/>
</dbReference>
<dbReference type="GeneTree" id="ENSGT00940000154294"/>
<keyword evidence="4" id="KW-0479">Metal-binding</keyword>
<keyword evidence="5 8" id="KW-0863">Zinc-finger</keyword>
<evidence type="ECO:0000256" key="7">
    <source>
        <dbReference type="ARBA" id="ARBA00022859"/>
    </source>
</evidence>
<dbReference type="Pfam" id="PF00643">
    <property type="entry name" value="zf-B_box"/>
    <property type="match status" value="1"/>
</dbReference>
<dbReference type="SUPFAM" id="SSF57845">
    <property type="entry name" value="B-box zinc-binding domain"/>
    <property type="match status" value="1"/>
</dbReference>
<dbReference type="PANTHER" id="PTHR25465:SF35">
    <property type="entry name" value="E3 UBIQUITIN_ISG15 LIGASE TRIM25-RELATED"/>
    <property type="match status" value="1"/>
</dbReference>
<sequence>MECRSAWFLQRFLHIQSVFLHIGCAALRPSQWEAERDSNLWLLLRLSSRKPKLNISQNKMGASLETPAMCPVCNVQTREPVTLKCNHRFCQRCIGDLWSITPAGPYHCPLSRCNTVYQSLPFDNSLIRLPPTSRRTQPRSSTDTSSNDEQSRFDSTLRRPSLASRLLGKRKAGTPVPEQPDTKRATVESPRSQSTETERPTTSLLNKPGQSTDVETSNKAEPPVSAQHEHGDGASSSENSDSKAVPASDGPQDIPVQQSKSKPEEVVMLDESDSSDEVDLCESPPLANKKETEVTGIPALVKKLASSVNSPGISVPEATASPVHHASKAPLIFNKRPVAASGSPSGAGMFSKSENKTNSPVPCHYCPKTGYQSAVKTCLVCGASMCTEHLRPHLDSPVFQNHTLVAPVEDITLWRCQEHQDMNRIYCQQCSVCVCTVCTVIGAHRGHVCISIKEAELELRGNLKEEIKQLQEAEQQVKNRVTELTQKKEMFRVVLSDARKGVRQQYGAIREALEQEEQSALQCVAKEESKVLGGLEEKLSHLQTSLQSIQQGLHMLECLADAKGDTRIQDQAFIMEYSKIGQLDMRSCLGQFEAPEEVDRARLQCLQRWTEKRLDTVVITMPGKDRDLYRLLYGTTPSLDADTAHPKLKVSDNNRRVTYTEAQQAYTEHEARFSSFPQVLASGALEGGRWYWEANVSVDDGRWKVGLCEGQIERKGQKDSSRLGFNSYSWCLACDKKKVEALHNKITTPVDADGLQRVGVYLDFEEGILSFFNVTPGGSLALMHSFKHSFSSPLYPAFSVSKTQLAICDLFQS</sequence>
<feature type="region of interest" description="Disordered" evidence="10">
    <location>
        <begin position="125"/>
        <end position="283"/>
    </location>
</feature>
<dbReference type="InterPro" id="IPR003879">
    <property type="entry name" value="Butyrophylin_SPRY"/>
</dbReference>
<evidence type="ECO:0000259" key="13">
    <source>
        <dbReference type="PROSITE" id="PS50119"/>
    </source>
</evidence>
<dbReference type="InterPro" id="IPR013320">
    <property type="entry name" value="ConA-like_dom_sf"/>
</dbReference>
<feature type="domain" description="B box-type" evidence="13">
    <location>
        <begin position="416"/>
        <end position="452"/>
    </location>
</feature>
<evidence type="ECO:0000256" key="11">
    <source>
        <dbReference type="SAM" id="SignalP"/>
    </source>
</evidence>
<evidence type="ECO:0000256" key="9">
    <source>
        <dbReference type="SAM" id="Coils"/>
    </source>
</evidence>
<dbReference type="InterPro" id="IPR001841">
    <property type="entry name" value="Znf_RING"/>
</dbReference>
<dbReference type="SMART" id="SM00589">
    <property type="entry name" value="PRY"/>
    <property type="match status" value="1"/>
</dbReference>
<dbReference type="InterPro" id="IPR013083">
    <property type="entry name" value="Znf_RING/FYVE/PHD"/>
</dbReference>
<feature type="chain" id="PRO_5018586585" evidence="11">
    <location>
        <begin position="26"/>
        <end position="813"/>
    </location>
</feature>
<dbReference type="SMART" id="SM00449">
    <property type="entry name" value="SPRY"/>
    <property type="match status" value="1"/>
</dbReference>
<dbReference type="PROSITE" id="PS50119">
    <property type="entry name" value="ZF_BBOX"/>
    <property type="match status" value="1"/>
</dbReference>
<evidence type="ECO:0000256" key="4">
    <source>
        <dbReference type="ARBA" id="ARBA00022723"/>
    </source>
</evidence>
<evidence type="ECO:0000256" key="2">
    <source>
        <dbReference type="ARBA" id="ARBA00022490"/>
    </source>
</evidence>
<dbReference type="Gene3D" id="3.30.40.10">
    <property type="entry name" value="Zinc/RING finger domain, C3HC4 (zinc finger)"/>
    <property type="match status" value="1"/>
</dbReference>
<feature type="compositionally biased region" description="Polar residues" evidence="10">
    <location>
        <begin position="133"/>
        <end position="148"/>
    </location>
</feature>
<dbReference type="GO" id="GO:0045087">
    <property type="term" value="P:innate immune response"/>
    <property type="evidence" value="ECO:0007669"/>
    <property type="project" value="UniProtKB-KW"/>
</dbReference>
<dbReference type="PROSITE" id="PS50089">
    <property type="entry name" value="ZF_RING_2"/>
    <property type="match status" value="1"/>
</dbReference>
<keyword evidence="3" id="KW-0399">Innate immunity</keyword>
<keyword evidence="6" id="KW-0862">Zinc</keyword>
<feature type="domain" description="RING-type" evidence="12">
    <location>
        <begin position="70"/>
        <end position="112"/>
    </location>
</feature>
<dbReference type="AlphaFoldDB" id="A0A3Q1EXK6"/>
<feature type="compositionally biased region" description="Acidic residues" evidence="10">
    <location>
        <begin position="267"/>
        <end position="280"/>
    </location>
</feature>
<dbReference type="PROSITE" id="PS50188">
    <property type="entry name" value="B302_SPRY"/>
    <property type="match status" value="1"/>
</dbReference>
<dbReference type="FunCoup" id="A0A3Q1EXK6">
    <property type="interactions" value="43"/>
</dbReference>
<dbReference type="Proteomes" id="UP000257200">
    <property type="component" value="Unplaced"/>
</dbReference>
<protein>
    <submittedName>
        <fullName evidence="15">Si:dkey-29p10.4</fullName>
    </submittedName>
</protein>
<evidence type="ECO:0000256" key="6">
    <source>
        <dbReference type="ARBA" id="ARBA00022833"/>
    </source>
</evidence>
<proteinExistence type="predicted"/>
<evidence type="ECO:0000256" key="3">
    <source>
        <dbReference type="ARBA" id="ARBA00022588"/>
    </source>
</evidence>
<dbReference type="GO" id="GO:0005737">
    <property type="term" value="C:cytoplasm"/>
    <property type="evidence" value="ECO:0007669"/>
    <property type="project" value="UniProtKB-SubCell"/>
</dbReference>
<feature type="domain" description="B30.2/SPRY" evidence="14">
    <location>
        <begin position="617"/>
        <end position="813"/>
    </location>
</feature>
<dbReference type="InterPro" id="IPR000315">
    <property type="entry name" value="Znf_B-box"/>
</dbReference>
<dbReference type="InterPro" id="IPR043136">
    <property type="entry name" value="B30.2/SPRY_sf"/>
</dbReference>
<dbReference type="Pfam" id="PF13765">
    <property type="entry name" value="PRY"/>
    <property type="match status" value="1"/>
</dbReference>
<dbReference type="InterPro" id="IPR051051">
    <property type="entry name" value="E3_ubiq-ligase_TRIM/RNF"/>
</dbReference>
<comment type="subcellular location">
    <subcellularLocation>
        <location evidence="1">Cytoplasm</location>
    </subcellularLocation>
</comment>
<dbReference type="InterPro" id="IPR006574">
    <property type="entry name" value="PRY"/>
</dbReference>
<name>A0A3Q1EXK6_9TELE</name>
<dbReference type="SMART" id="SM00184">
    <property type="entry name" value="RING"/>
    <property type="match status" value="1"/>
</dbReference>
<evidence type="ECO:0000256" key="5">
    <source>
        <dbReference type="ARBA" id="ARBA00022771"/>
    </source>
</evidence>
<dbReference type="Gene3D" id="3.30.160.60">
    <property type="entry name" value="Classic Zinc Finger"/>
    <property type="match status" value="1"/>
</dbReference>